<dbReference type="NCBIfam" id="TIGR00144">
    <property type="entry name" value="beta_RFAP_syn"/>
    <property type="match status" value="1"/>
</dbReference>
<proteinExistence type="predicted"/>
<accession>A0A4P7LJ42</accession>
<gene>
    <name evidence="5" type="ORF">E0W60_31915</name>
</gene>
<dbReference type="InterPro" id="IPR020568">
    <property type="entry name" value="Ribosomal_Su5_D2-typ_SF"/>
</dbReference>
<dbReference type="Proteomes" id="UP000295294">
    <property type="component" value="Plasmid unnamed1"/>
</dbReference>
<keyword evidence="5" id="KW-0614">Plasmid</keyword>
<dbReference type="KEGG" id="cox:E0W60_31915"/>
<evidence type="ECO:0000259" key="4">
    <source>
        <dbReference type="Pfam" id="PF08544"/>
    </source>
</evidence>
<organism evidence="5 6">
    <name type="scientific">Cupriavidus oxalaticus</name>
    <dbReference type="NCBI Taxonomy" id="96344"/>
    <lineage>
        <taxon>Bacteria</taxon>
        <taxon>Pseudomonadati</taxon>
        <taxon>Pseudomonadota</taxon>
        <taxon>Betaproteobacteria</taxon>
        <taxon>Burkholderiales</taxon>
        <taxon>Burkholderiaceae</taxon>
        <taxon>Cupriavidus</taxon>
    </lineage>
</organism>
<evidence type="ECO:0000256" key="1">
    <source>
        <dbReference type="ARBA" id="ARBA00022679"/>
    </source>
</evidence>
<dbReference type="InterPro" id="IPR014721">
    <property type="entry name" value="Ribsml_uS5_D2-typ_fold_subgr"/>
</dbReference>
<name>A0A4P7LJ42_9BURK</name>
<evidence type="ECO:0000256" key="2">
    <source>
        <dbReference type="ARBA" id="ARBA00022777"/>
    </source>
</evidence>
<keyword evidence="1" id="KW-0808">Transferase</keyword>
<dbReference type="InterPro" id="IPR013750">
    <property type="entry name" value="GHMP_kinase_C_dom"/>
</dbReference>
<evidence type="ECO:0000259" key="3">
    <source>
        <dbReference type="Pfam" id="PF00288"/>
    </source>
</evidence>
<dbReference type="InterPro" id="IPR006204">
    <property type="entry name" value="GHMP_kinase_N_dom"/>
</dbReference>
<keyword evidence="2" id="KW-0418">Kinase</keyword>
<evidence type="ECO:0000313" key="5">
    <source>
        <dbReference type="EMBL" id="QBY55608.1"/>
    </source>
</evidence>
<dbReference type="EMBL" id="CP038636">
    <property type="protein sequence ID" value="QBY55608.1"/>
    <property type="molecule type" value="Genomic_DNA"/>
</dbReference>
<reference evidence="5 6" key="1">
    <citation type="submission" date="2019-03" db="EMBL/GenBank/DDBJ databases">
        <title>Efficiently degradation of phenoxyalkanoic acid herbicides by Cupriavidus oxalaticus strain X32.</title>
        <authorList>
            <person name="Sheng X."/>
        </authorList>
    </citation>
    <scope>NUCLEOTIDE SEQUENCE [LARGE SCALE GENOMIC DNA]</scope>
    <source>
        <strain evidence="5 6">X32</strain>
        <plasmid evidence="5 6">unnamed1</plasmid>
    </source>
</reference>
<protein>
    <submittedName>
        <fullName evidence="5">Beta-ribofuranosylaminobenzene 5'-phosphate synthase</fullName>
    </submittedName>
</protein>
<dbReference type="GO" id="GO:0005524">
    <property type="term" value="F:ATP binding"/>
    <property type="evidence" value="ECO:0007669"/>
    <property type="project" value="InterPro"/>
</dbReference>
<dbReference type="PANTHER" id="PTHR20861">
    <property type="entry name" value="HOMOSERINE/4-DIPHOSPHOCYTIDYL-2-C-METHYL-D-ERYTHRITOL KINASE"/>
    <property type="match status" value="1"/>
</dbReference>
<dbReference type="PANTHER" id="PTHR20861:SF6">
    <property type="entry name" value="BETA-RIBOFURANOSYLPHENOL 5'-PHOSPHATE SYNTHASE"/>
    <property type="match status" value="1"/>
</dbReference>
<feature type="domain" description="GHMP kinase N-terminal" evidence="3">
    <location>
        <begin position="82"/>
        <end position="157"/>
    </location>
</feature>
<dbReference type="RefSeq" id="WP_135706847.1">
    <property type="nucleotide sequence ID" value="NZ_CP038636.1"/>
</dbReference>
<geneLocation type="plasmid" evidence="5">
    <name>unnamed1</name>
</geneLocation>
<feature type="domain" description="GHMP kinase C-terminal" evidence="4">
    <location>
        <begin position="228"/>
        <end position="313"/>
    </location>
</feature>
<dbReference type="SUPFAM" id="SSF54211">
    <property type="entry name" value="Ribosomal protein S5 domain 2-like"/>
    <property type="match status" value="1"/>
</dbReference>
<dbReference type="GO" id="GO:0016301">
    <property type="term" value="F:kinase activity"/>
    <property type="evidence" value="ECO:0007669"/>
    <property type="project" value="UniProtKB-KW"/>
</dbReference>
<evidence type="ECO:0000313" key="6">
    <source>
        <dbReference type="Proteomes" id="UP000295294"/>
    </source>
</evidence>
<dbReference type="Pfam" id="PF00288">
    <property type="entry name" value="GHMP_kinases_N"/>
    <property type="match status" value="1"/>
</dbReference>
<dbReference type="Pfam" id="PF08544">
    <property type="entry name" value="GHMP_kinases_C"/>
    <property type="match status" value="1"/>
</dbReference>
<dbReference type="PIRSF" id="PIRSF004884">
    <property type="entry name" value="Sugar_kin_arch"/>
    <property type="match status" value="1"/>
</dbReference>
<dbReference type="AlphaFoldDB" id="A0A4P7LJ42"/>
<dbReference type="OrthoDB" id="1492801at2"/>
<dbReference type="InterPro" id="IPR004422">
    <property type="entry name" value="RFAP_synthase"/>
</dbReference>
<dbReference type="Gene3D" id="3.30.230.10">
    <property type="match status" value="1"/>
</dbReference>
<sequence>MHKIATSPHRSQPAGAIGIRANGRLHLGFLDPGATLGRRFGSLGLAIEGPATVLDLAPAAQDRITALHPAAQAELPRVSAWLERLRQASGMRRPLALRLHEVLPAHAGFGSGTQLALALGRAYAECHALPWSGAEIARILERGGRSGVGIAAFEHGGLLLDGGPRGAGTVPPLTARFGFPSDWRIVLLLDDSRTGLHGAAEKEAIQALPPFPRPLAAELCHRVLMQILPAAAEQEFAPFAQGLNQLQQVIGNYFAPAQGGVYSSPAVARVLDWVTRQAGSDAVAVGQSSWGPTGFAIVPSQAAAEQAVAGARAAGLLPGCLEARIVRGANHGAGSVLPAQHRSAA</sequence>